<dbReference type="InterPro" id="IPR050090">
    <property type="entry name" value="Tyrosine_recombinase_XerCD"/>
</dbReference>
<dbReference type="GO" id="GO:0005737">
    <property type="term" value="C:cytoplasm"/>
    <property type="evidence" value="ECO:0007669"/>
    <property type="project" value="UniProtKB-SubCell"/>
</dbReference>
<dbReference type="STRING" id="493475.GARC_2515"/>
<dbReference type="SUPFAM" id="SSF56349">
    <property type="entry name" value="DNA breaking-rejoining enzymes"/>
    <property type="match status" value="1"/>
</dbReference>
<evidence type="ECO:0000259" key="5">
    <source>
        <dbReference type="PROSITE" id="PS51898"/>
    </source>
</evidence>
<dbReference type="InterPro" id="IPR011010">
    <property type="entry name" value="DNA_brk_join_enz"/>
</dbReference>
<organism evidence="6 7">
    <name type="scientific">Paraglaciecola arctica BSs20135</name>
    <dbReference type="NCBI Taxonomy" id="493475"/>
    <lineage>
        <taxon>Bacteria</taxon>
        <taxon>Pseudomonadati</taxon>
        <taxon>Pseudomonadota</taxon>
        <taxon>Gammaproteobacteria</taxon>
        <taxon>Alteromonadales</taxon>
        <taxon>Alteromonadaceae</taxon>
        <taxon>Paraglaciecola</taxon>
    </lineage>
</organism>
<feature type="domain" description="Tyr recombinase" evidence="5">
    <location>
        <begin position="218"/>
        <end position="430"/>
    </location>
</feature>
<dbReference type="PROSITE" id="PS51898">
    <property type="entry name" value="TYR_RECOMBINASE"/>
    <property type="match status" value="1"/>
</dbReference>
<keyword evidence="4" id="KW-0233">DNA recombination</keyword>
<keyword evidence="7" id="KW-1185">Reference proteome</keyword>
<reference evidence="6 7" key="1">
    <citation type="journal article" date="2017" name="Antonie Van Leeuwenhoek">
        <title>Rhizobium rhizosphaerae sp. nov., a novel species isolated from rice rhizosphere.</title>
        <authorList>
            <person name="Zhao J.J."/>
            <person name="Zhang J."/>
            <person name="Zhang R.J."/>
            <person name="Zhang C.W."/>
            <person name="Yin H.Q."/>
            <person name="Zhang X.X."/>
        </authorList>
    </citation>
    <scope>NUCLEOTIDE SEQUENCE [LARGE SCALE GENOMIC DNA]</scope>
    <source>
        <strain evidence="6 7">BSs20135</strain>
    </source>
</reference>
<dbReference type="Proteomes" id="UP000006327">
    <property type="component" value="Unassembled WGS sequence"/>
</dbReference>
<accession>K6Y694</accession>
<comment type="subcellular location">
    <subcellularLocation>
        <location evidence="1">Cytoplasm</location>
    </subcellularLocation>
</comment>
<gene>
    <name evidence="6" type="ORF">GARC_2515</name>
</gene>
<dbReference type="Pfam" id="PF00589">
    <property type="entry name" value="Phage_integrase"/>
    <property type="match status" value="1"/>
</dbReference>
<keyword evidence="2" id="KW-0229">DNA integration</keyword>
<sequence length="433" mass="49585">MKYHPITDTINLLPQQRELLNSSEFPHVYPSLDEYLTKMEDNGIAARKDLALLLHFLVSVVGNSKGTQTGFRNEAERFILFCWNEKKKSILDLGTEEIRDYIDWIWSPPKALISDTTIASRFKAKAGTDIRTVNKTWRPFVLRQSKANRKTNELISPERSALDQPKNRYSLNQTSLQNSYASLNVFLKELWESEHIARNPISLVKKSCKYMVKGKIYKPPHTLDDETWQLFVDTLTQAADENPAYEMHRFLVLTLKVLFLRISELSHRDYYTPIFGHFRQDPSGEGWVLNIIGKGKKERLVTVPDEFIDNVLIRYRESLGLTPLPHIDENTPIMPSQKTGQPLHQDSLNNMVEEAFDLVIKSLVKKEKKQQAHAIAGASSHWLRHTGATQALGEISETMLAEELGHASVKTTVEVYVAPAHRDRIKKGVSRKL</sequence>
<dbReference type="InterPro" id="IPR010998">
    <property type="entry name" value="Integrase_recombinase_N"/>
</dbReference>
<dbReference type="InterPro" id="IPR013762">
    <property type="entry name" value="Integrase-like_cat_sf"/>
</dbReference>
<dbReference type="eggNOG" id="COG4974">
    <property type="taxonomic scope" value="Bacteria"/>
</dbReference>
<evidence type="ECO:0000256" key="2">
    <source>
        <dbReference type="ARBA" id="ARBA00022908"/>
    </source>
</evidence>
<dbReference type="EMBL" id="BAEO01000031">
    <property type="protein sequence ID" value="GAC19481.1"/>
    <property type="molecule type" value="Genomic_DNA"/>
</dbReference>
<dbReference type="PANTHER" id="PTHR30349">
    <property type="entry name" value="PHAGE INTEGRASE-RELATED"/>
    <property type="match status" value="1"/>
</dbReference>
<dbReference type="CDD" id="cd00397">
    <property type="entry name" value="DNA_BRE_C"/>
    <property type="match status" value="1"/>
</dbReference>
<name>K6Y694_9ALTE</name>
<dbReference type="Gene3D" id="1.10.443.10">
    <property type="entry name" value="Intergrase catalytic core"/>
    <property type="match status" value="1"/>
</dbReference>
<evidence type="ECO:0000256" key="4">
    <source>
        <dbReference type="ARBA" id="ARBA00023172"/>
    </source>
</evidence>
<evidence type="ECO:0000256" key="1">
    <source>
        <dbReference type="ARBA" id="ARBA00004496"/>
    </source>
</evidence>
<comment type="caution">
    <text evidence="6">The sequence shown here is derived from an EMBL/GenBank/DDBJ whole genome shotgun (WGS) entry which is preliminary data.</text>
</comment>
<evidence type="ECO:0000313" key="6">
    <source>
        <dbReference type="EMBL" id="GAC19481.1"/>
    </source>
</evidence>
<dbReference type="Gene3D" id="1.10.150.130">
    <property type="match status" value="1"/>
</dbReference>
<protein>
    <recommendedName>
        <fullName evidence="5">Tyr recombinase domain-containing protein</fullName>
    </recommendedName>
</protein>
<dbReference type="InterPro" id="IPR002104">
    <property type="entry name" value="Integrase_catalytic"/>
</dbReference>
<dbReference type="GO" id="GO:0015074">
    <property type="term" value="P:DNA integration"/>
    <property type="evidence" value="ECO:0007669"/>
    <property type="project" value="UniProtKB-KW"/>
</dbReference>
<dbReference type="AlphaFoldDB" id="K6Y694"/>
<dbReference type="GO" id="GO:0003677">
    <property type="term" value="F:DNA binding"/>
    <property type="evidence" value="ECO:0007669"/>
    <property type="project" value="UniProtKB-KW"/>
</dbReference>
<dbReference type="PANTHER" id="PTHR30349:SF77">
    <property type="entry name" value="TYROSINE RECOMBINASE XERC"/>
    <property type="match status" value="1"/>
</dbReference>
<dbReference type="GO" id="GO:0006310">
    <property type="term" value="P:DNA recombination"/>
    <property type="evidence" value="ECO:0007669"/>
    <property type="project" value="UniProtKB-KW"/>
</dbReference>
<keyword evidence="3" id="KW-0238">DNA-binding</keyword>
<evidence type="ECO:0000256" key="3">
    <source>
        <dbReference type="ARBA" id="ARBA00023125"/>
    </source>
</evidence>
<proteinExistence type="predicted"/>
<evidence type="ECO:0000313" key="7">
    <source>
        <dbReference type="Proteomes" id="UP000006327"/>
    </source>
</evidence>